<name>A0ABP7LGJ3_9ACTN</name>
<evidence type="ECO:0000313" key="2">
    <source>
        <dbReference type="EMBL" id="GAA3900558.1"/>
    </source>
</evidence>
<evidence type="ECO:0000256" key="1">
    <source>
        <dbReference type="SAM" id="MobiDB-lite"/>
    </source>
</evidence>
<sequence>MLRLDLAQVPRLVEIEANTHQRLEEAHRMQWLGEVAALKESLRHIAEKKRQADRLRGQAEQGINGPGSLG</sequence>
<protein>
    <submittedName>
        <fullName evidence="2">Uncharacterized protein</fullName>
    </submittedName>
</protein>
<organism evidence="2 3">
    <name type="scientific">Streptomyces lannensis</name>
    <dbReference type="NCBI Taxonomy" id="766498"/>
    <lineage>
        <taxon>Bacteria</taxon>
        <taxon>Bacillati</taxon>
        <taxon>Actinomycetota</taxon>
        <taxon>Actinomycetes</taxon>
        <taxon>Kitasatosporales</taxon>
        <taxon>Streptomycetaceae</taxon>
        <taxon>Streptomyces</taxon>
    </lineage>
</organism>
<gene>
    <name evidence="2" type="ORF">GCM10022207_81620</name>
</gene>
<feature type="region of interest" description="Disordered" evidence="1">
    <location>
        <begin position="49"/>
        <end position="70"/>
    </location>
</feature>
<comment type="caution">
    <text evidence="2">The sequence shown here is derived from an EMBL/GenBank/DDBJ whole genome shotgun (WGS) entry which is preliminary data.</text>
</comment>
<proteinExistence type="predicted"/>
<keyword evidence="3" id="KW-1185">Reference proteome</keyword>
<dbReference type="EMBL" id="BAAAZA010000045">
    <property type="protein sequence ID" value="GAA3900558.1"/>
    <property type="molecule type" value="Genomic_DNA"/>
</dbReference>
<evidence type="ECO:0000313" key="3">
    <source>
        <dbReference type="Proteomes" id="UP001501563"/>
    </source>
</evidence>
<reference evidence="3" key="1">
    <citation type="journal article" date="2019" name="Int. J. Syst. Evol. Microbiol.">
        <title>The Global Catalogue of Microorganisms (GCM) 10K type strain sequencing project: providing services to taxonomists for standard genome sequencing and annotation.</title>
        <authorList>
            <consortium name="The Broad Institute Genomics Platform"/>
            <consortium name="The Broad Institute Genome Sequencing Center for Infectious Disease"/>
            <person name="Wu L."/>
            <person name="Ma J."/>
        </authorList>
    </citation>
    <scope>NUCLEOTIDE SEQUENCE [LARGE SCALE GENOMIC DNA]</scope>
    <source>
        <strain evidence="3">JCM 16578</strain>
    </source>
</reference>
<dbReference type="Proteomes" id="UP001501563">
    <property type="component" value="Unassembled WGS sequence"/>
</dbReference>
<accession>A0ABP7LGJ3</accession>